<dbReference type="Proteomes" id="UP000266841">
    <property type="component" value="Unassembled WGS sequence"/>
</dbReference>
<protein>
    <submittedName>
        <fullName evidence="1">Uncharacterized protein</fullName>
    </submittedName>
</protein>
<keyword evidence="3" id="KW-1185">Reference proteome</keyword>
<reference evidence="1 3" key="1">
    <citation type="journal article" date="2012" name="Genome Biol.">
        <title>Genome and low-iron response of an oceanic diatom adapted to chronic iron limitation.</title>
        <authorList>
            <person name="Lommer M."/>
            <person name="Specht M."/>
            <person name="Roy A.S."/>
            <person name="Kraemer L."/>
            <person name="Andreson R."/>
            <person name="Gutowska M.A."/>
            <person name="Wolf J."/>
            <person name="Bergner S.V."/>
            <person name="Schilhabel M.B."/>
            <person name="Klostermeier U.C."/>
            <person name="Beiko R.G."/>
            <person name="Rosenstiel P."/>
            <person name="Hippler M."/>
            <person name="Laroche J."/>
        </authorList>
    </citation>
    <scope>NUCLEOTIDE SEQUENCE [LARGE SCALE GENOMIC DNA]</scope>
    <source>
        <strain evidence="1 3">CCMP1005</strain>
    </source>
</reference>
<name>K0RIX1_THAOC</name>
<evidence type="ECO:0000313" key="1">
    <source>
        <dbReference type="EMBL" id="EJK53165.1"/>
    </source>
</evidence>
<comment type="caution">
    <text evidence="1">The sequence shown here is derived from an EMBL/GenBank/DDBJ whole genome shotgun (WGS) entry which is preliminary data.</text>
</comment>
<dbReference type="EMBL" id="AGNL01038348">
    <property type="protein sequence ID" value="EJK53165.1"/>
    <property type="molecule type" value="Genomic_DNA"/>
</dbReference>
<evidence type="ECO:0000313" key="3">
    <source>
        <dbReference type="Proteomes" id="UP000266841"/>
    </source>
</evidence>
<sequence>MDCPCVGLRTELSVSLSSPGHSDYFGHPPCVTSANAATDKQLHIALALSGREPGVFDEFEAALTSVLLNAPFERSLLVHIFVDSNAHEHPDGVLNRSQVTSWERWRCMWVMRVCLSGYNVATNIAVAVKKLLEALPPESLSGLANV</sequence>
<dbReference type="AlphaFoldDB" id="K0RIX1"/>
<organism evidence="1 3">
    <name type="scientific">Thalassiosira oceanica</name>
    <name type="common">Marine diatom</name>
    <dbReference type="NCBI Taxonomy" id="159749"/>
    <lineage>
        <taxon>Eukaryota</taxon>
        <taxon>Sar</taxon>
        <taxon>Stramenopiles</taxon>
        <taxon>Ochrophyta</taxon>
        <taxon>Bacillariophyta</taxon>
        <taxon>Coscinodiscophyceae</taxon>
        <taxon>Thalassiosirophycidae</taxon>
        <taxon>Thalassiosirales</taxon>
        <taxon>Thalassiosiraceae</taxon>
        <taxon>Thalassiosira</taxon>
    </lineage>
</organism>
<gene>
    <name evidence="2" type="ORF">THAOC_15920</name>
    <name evidence="1" type="ORF">THAOC_27453</name>
</gene>
<proteinExistence type="predicted"/>
<evidence type="ECO:0000313" key="2">
    <source>
        <dbReference type="EMBL" id="EJK63423.1"/>
    </source>
</evidence>
<dbReference type="EMBL" id="AGNL01018263">
    <property type="protein sequence ID" value="EJK63423.1"/>
    <property type="molecule type" value="Genomic_DNA"/>
</dbReference>
<accession>K0RIX1</accession>